<evidence type="ECO:0000256" key="1">
    <source>
        <dbReference type="SAM" id="Phobius"/>
    </source>
</evidence>
<dbReference type="Proteomes" id="UP000465812">
    <property type="component" value="Chromosome"/>
</dbReference>
<dbReference type="EMBL" id="MVHW01000022">
    <property type="protein sequence ID" value="ORB03469.1"/>
    <property type="molecule type" value="Genomic_DNA"/>
</dbReference>
<dbReference type="Proteomes" id="UP000192760">
    <property type="component" value="Unassembled WGS sequence"/>
</dbReference>
<keyword evidence="1" id="KW-0812">Transmembrane</keyword>
<protein>
    <submittedName>
        <fullName evidence="3">Uncharacterized protein</fullName>
    </submittedName>
</protein>
<name>A0A1X0FPL2_MYCNT</name>
<sequence length="248" mass="27260">MNTSERIELEAVLEELRDIAPIALSDEQRLQLAFAEDLLKSSDPVKAQVGANTLRALHMTARKAEEADFLRELEAEFVGTIDSQGLHRSLESEIASTAAILTPMMSALVKLMMSASLAICIFGAVAVYRLSGSDGLAAGFCLLTIASYFCVIVHMQCRLVQNAREADERMRLRSALARPFAKAVSIAAARGDLQLLDRIMQLMPDRDSEHSTTLGNDDLRSSLDGLAMLRRHPRKKSSNTRGIRVDTM</sequence>
<evidence type="ECO:0000313" key="4">
    <source>
        <dbReference type="Proteomes" id="UP000192760"/>
    </source>
</evidence>
<reference evidence="2 5" key="2">
    <citation type="journal article" date="2019" name="Emerg. Microbes Infect.">
        <title>Comprehensive subspecies identification of 175 nontuberculous mycobacteria species based on 7547 genomic profiles.</title>
        <authorList>
            <person name="Matsumoto Y."/>
            <person name="Kinjo T."/>
            <person name="Motooka D."/>
            <person name="Nabeya D."/>
            <person name="Jung N."/>
            <person name="Uechi K."/>
            <person name="Horii T."/>
            <person name="Iida T."/>
            <person name="Fujita J."/>
            <person name="Nakamura S."/>
        </authorList>
    </citation>
    <scope>NUCLEOTIDE SEQUENCE [LARGE SCALE GENOMIC DNA]</scope>
    <source>
        <strain evidence="2 5">JCM 18113</strain>
    </source>
</reference>
<keyword evidence="5" id="KW-1185">Reference proteome</keyword>
<reference evidence="3 4" key="1">
    <citation type="submission" date="2017-02" db="EMBL/GenBank/DDBJ databases">
        <title>The new phylogeny of genus Mycobacterium.</title>
        <authorList>
            <person name="Tortoli E."/>
            <person name="Trovato A."/>
            <person name="Cirillo D.M."/>
        </authorList>
    </citation>
    <scope>NUCLEOTIDE SEQUENCE [LARGE SCALE GENOMIC DNA]</scope>
    <source>
        <strain evidence="3 4">DSM 45255</strain>
    </source>
</reference>
<accession>A0A1X0FPL2</accession>
<evidence type="ECO:0000313" key="5">
    <source>
        <dbReference type="Proteomes" id="UP000465812"/>
    </source>
</evidence>
<dbReference type="AlphaFoldDB" id="A0A1X0FPL2"/>
<evidence type="ECO:0000313" key="2">
    <source>
        <dbReference type="EMBL" id="BBY41181.1"/>
    </source>
</evidence>
<proteinExistence type="predicted"/>
<reference evidence="2" key="3">
    <citation type="submission" date="2020-02" db="EMBL/GenBank/DDBJ databases">
        <authorList>
            <person name="Matsumoto Y."/>
            <person name="Motooka D."/>
            <person name="Nakamura S."/>
        </authorList>
    </citation>
    <scope>NUCLEOTIDE SEQUENCE</scope>
    <source>
        <strain evidence="2">JCM 18113</strain>
    </source>
</reference>
<keyword evidence="1" id="KW-0472">Membrane</keyword>
<dbReference type="EMBL" id="AP022590">
    <property type="protein sequence ID" value="BBY41181.1"/>
    <property type="molecule type" value="Genomic_DNA"/>
</dbReference>
<keyword evidence="1" id="KW-1133">Transmembrane helix</keyword>
<gene>
    <name evidence="3" type="ORF">BST30_18470</name>
    <name evidence="2" type="ORF">MMAN_53150</name>
</gene>
<evidence type="ECO:0000313" key="3">
    <source>
        <dbReference type="EMBL" id="ORB03469.1"/>
    </source>
</evidence>
<dbReference type="RefSeq" id="WP_083096894.1">
    <property type="nucleotide sequence ID" value="NZ_AP022590.1"/>
</dbReference>
<feature type="transmembrane region" description="Helical" evidence="1">
    <location>
        <begin position="136"/>
        <end position="155"/>
    </location>
</feature>
<feature type="transmembrane region" description="Helical" evidence="1">
    <location>
        <begin position="111"/>
        <end position="130"/>
    </location>
</feature>
<organism evidence="3 4">
    <name type="scientific">Mycobacterium mantenii</name>
    <dbReference type="NCBI Taxonomy" id="560555"/>
    <lineage>
        <taxon>Bacteria</taxon>
        <taxon>Bacillati</taxon>
        <taxon>Actinomycetota</taxon>
        <taxon>Actinomycetes</taxon>
        <taxon>Mycobacteriales</taxon>
        <taxon>Mycobacteriaceae</taxon>
        <taxon>Mycobacterium</taxon>
        <taxon>Mycobacterium avium complex (MAC)</taxon>
    </lineage>
</organism>